<dbReference type="GO" id="GO:0008781">
    <property type="term" value="F:N-acylneuraminate cytidylyltransferase activity"/>
    <property type="evidence" value="ECO:0007669"/>
    <property type="project" value="TreeGrafter"/>
</dbReference>
<protein>
    <submittedName>
        <fullName evidence="1">N-acylneuraminate cytidylyltransferase</fullName>
    </submittedName>
</protein>
<dbReference type="RefSeq" id="WP_038179708.1">
    <property type="nucleotide sequence ID" value="NZ_ASQA01000008.1"/>
</dbReference>
<gene>
    <name evidence="1" type="ORF">C176_02928</name>
</gene>
<keyword evidence="1" id="KW-0808">Transferase</keyword>
<name>W4F665_9BACL</name>
<dbReference type="InterPro" id="IPR003329">
    <property type="entry name" value="Cytidylyl_trans"/>
</dbReference>
<keyword evidence="2" id="KW-1185">Reference proteome</keyword>
<keyword evidence="1" id="KW-0548">Nucleotidyltransferase</keyword>
<reference evidence="1 2" key="1">
    <citation type="journal article" date="2014" name="BMC Genomics">
        <title>Genomic comparison of sporeforming bacilli isolated from milk.</title>
        <authorList>
            <person name="Moreno Switt A.I."/>
            <person name="Andrus A.D."/>
            <person name="Ranieri M.L."/>
            <person name="Orsi R.H."/>
            <person name="Ivy R."/>
            <person name="den Bakker H.C."/>
            <person name="Martin N.H."/>
            <person name="Wiedmann M."/>
            <person name="Boor K.J."/>
        </authorList>
    </citation>
    <scope>NUCLEOTIDE SEQUENCE [LARGE SCALE GENOMIC DNA]</scope>
    <source>
        <strain evidence="1 2">FSL R5-213</strain>
    </source>
</reference>
<dbReference type="InterPro" id="IPR050793">
    <property type="entry name" value="CMP-NeuNAc_synthase"/>
</dbReference>
<comment type="caution">
    <text evidence="1">The sequence shown here is derived from an EMBL/GenBank/DDBJ whole genome shotgun (WGS) entry which is preliminary data.</text>
</comment>
<dbReference type="PANTHER" id="PTHR21485">
    <property type="entry name" value="HAD SUPERFAMILY MEMBERS CMAS AND KDSC"/>
    <property type="match status" value="1"/>
</dbReference>
<evidence type="ECO:0000313" key="2">
    <source>
        <dbReference type="Proteomes" id="UP000019062"/>
    </source>
</evidence>
<dbReference type="Gene3D" id="3.90.550.10">
    <property type="entry name" value="Spore Coat Polysaccharide Biosynthesis Protein SpsA, Chain A"/>
    <property type="match status" value="1"/>
</dbReference>
<dbReference type="eggNOG" id="COG1083">
    <property type="taxonomic scope" value="Bacteria"/>
</dbReference>
<organism evidence="1 2">
    <name type="scientific">Viridibacillus arenosi FSL R5-213</name>
    <dbReference type="NCBI Taxonomy" id="1227360"/>
    <lineage>
        <taxon>Bacteria</taxon>
        <taxon>Bacillati</taxon>
        <taxon>Bacillota</taxon>
        <taxon>Bacilli</taxon>
        <taxon>Bacillales</taxon>
        <taxon>Caryophanaceae</taxon>
        <taxon>Viridibacillus</taxon>
    </lineage>
</organism>
<dbReference type="EMBL" id="ASQA01000008">
    <property type="protein sequence ID" value="ETT87862.1"/>
    <property type="molecule type" value="Genomic_DNA"/>
</dbReference>
<sequence>MKPTFLAVIPARGGSKGIPRKNIKELAGKPLIAWTIEEAKKSKYITRLILSSEDQEIIQVAEEYGCEVPFVRPSELANDTTSGMEPVLHAIAQCPGYDYIILLQPTSPMRTVEDIDNAIEKLLKNDSNYCVSVVETSESPYWMYKMSEEKVLQPLFADEPIAVRRQDLPLTYSLNGAIYIGKTKVIQESKSFLADDTVGYLMSKEHSYDIDNMMDFIICENLKKM</sequence>
<dbReference type="CDD" id="cd02513">
    <property type="entry name" value="CMP-NeuAc_Synthase"/>
    <property type="match status" value="1"/>
</dbReference>
<dbReference type="Proteomes" id="UP000019062">
    <property type="component" value="Unassembled WGS sequence"/>
</dbReference>
<dbReference type="InterPro" id="IPR029044">
    <property type="entry name" value="Nucleotide-diphossugar_trans"/>
</dbReference>
<evidence type="ECO:0000313" key="1">
    <source>
        <dbReference type="EMBL" id="ETT87862.1"/>
    </source>
</evidence>
<dbReference type="PANTHER" id="PTHR21485:SF6">
    <property type="entry name" value="N-ACYLNEURAMINATE CYTIDYLYLTRANSFERASE-RELATED"/>
    <property type="match status" value="1"/>
</dbReference>
<accession>W4F665</accession>
<dbReference type="PATRIC" id="fig|1227360.4.peg.585"/>
<dbReference type="Pfam" id="PF02348">
    <property type="entry name" value="CTP_transf_3"/>
    <property type="match status" value="1"/>
</dbReference>
<proteinExistence type="predicted"/>
<dbReference type="SUPFAM" id="SSF53448">
    <property type="entry name" value="Nucleotide-diphospho-sugar transferases"/>
    <property type="match status" value="1"/>
</dbReference>
<dbReference type="AlphaFoldDB" id="W4F665"/>